<accession>A0ABU5MVZ3</accession>
<organism evidence="1 2">
    <name type="scientific">Pontiella agarivorans</name>
    <dbReference type="NCBI Taxonomy" id="3038953"/>
    <lineage>
        <taxon>Bacteria</taxon>
        <taxon>Pseudomonadati</taxon>
        <taxon>Kiritimatiellota</taxon>
        <taxon>Kiritimatiellia</taxon>
        <taxon>Kiritimatiellales</taxon>
        <taxon>Pontiellaceae</taxon>
        <taxon>Pontiella</taxon>
    </lineage>
</organism>
<dbReference type="Proteomes" id="UP001290861">
    <property type="component" value="Unassembled WGS sequence"/>
</dbReference>
<dbReference type="EMBL" id="JARVCO010000007">
    <property type="protein sequence ID" value="MDZ8118121.1"/>
    <property type="molecule type" value="Genomic_DNA"/>
</dbReference>
<evidence type="ECO:0000313" key="1">
    <source>
        <dbReference type="EMBL" id="MDZ8118121.1"/>
    </source>
</evidence>
<gene>
    <name evidence="1" type="ORF">P9H32_05715</name>
</gene>
<proteinExistence type="predicted"/>
<protein>
    <submittedName>
        <fullName evidence="1">Uncharacterized protein</fullName>
    </submittedName>
</protein>
<reference evidence="1 2" key="1">
    <citation type="journal article" date="2024" name="Appl. Environ. Microbiol.">
        <title>Pontiella agarivorans sp. nov., a novel marine anaerobic bacterium capable of degrading macroalgal polysaccharides and fixing nitrogen.</title>
        <authorList>
            <person name="Liu N."/>
            <person name="Kivenson V."/>
            <person name="Peng X."/>
            <person name="Cui Z."/>
            <person name="Lankiewicz T.S."/>
            <person name="Gosselin K.M."/>
            <person name="English C.J."/>
            <person name="Blair E.M."/>
            <person name="O'Malley M.A."/>
            <person name="Valentine D.L."/>
        </authorList>
    </citation>
    <scope>NUCLEOTIDE SEQUENCE [LARGE SCALE GENOMIC DNA]</scope>
    <source>
        <strain evidence="1 2">NLcol2</strain>
    </source>
</reference>
<sequence>MRRCIIEEEVIVHPVNGMQLSEGYIREDGQAHFRGCLPGIEPEAGDTVDEVLTRLDAKAKAYYGDDVIVEITVHH</sequence>
<evidence type="ECO:0000313" key="2">
    <source>
        <dbReference type="Proteomes" id="UP001290861"/>
    </source>
</evidence>
<dbReference type="RefSeq" id="WP_322607920.1">
    <property type="nucleotide sequence ID" value="NZ_JARVCO010000007.1"/>
</dbReference>
<comment type="caution">
    <text evidence="1">The sequence shown here is derived from an EMBL/GenBank/DDBJ whole genome shotgun (WGS) entry which is preliminary data.</text>
</comment>
<keyword evidence="2" id="KW-1185">Reference proteome</keyword>
<name>A0ABU5MVZ3_9BACT</name>